<reference evidence="3" key="1">
    <citation type="journal article" date="2014" name="Int. J. Syst. Evol. Microbiol.">
        <title>Complete genome sequence of Corynebacterium casei LMG S-19264T (=DSM 44701T), isolated from a smear-ripened cheese.</title>
        <authorList>
            <consortium name="US DOE Joint Genome Institute (JGI-PGF)"/>
            <person name="Walter F."/>
            <person name="Albersmeier A."/>
            <person name="Kalinowski J."/>
            <person name="Ruckert C."/>
        </authorList>
    </citation>
    <scope>NUCLEOTIDE SEQUENCE</scope>
    <source>
        <strain evidence="3">JCM 3276</strain>
    </source>
</reference>
<dbReference type="Pfam" id="PF06662">
    <property type="entry name" value="C5-epim_C"/>
    <property type="match status" value="1"/>
</dbReference>
<dbReference type="EMBL" id="BMRB01000002">
    <property type="protein sequence ID" value="GGS28628.1"/>
    <property type="molecule type" value="Genomic_DNA"/>
</dbReference>
<gene>
    <name evidence="3" type="ORF">GCM10010171_22170</name>
</gene>
<name>A0A918LBN7_9PSEU</name>
<dbReference type="Proteomes" id="UP000660680">
    <property type="component" value="Unassembled WGS sequence"/>
</dbReference>
<protein>
    <recommendedName>
        <fullName evidence="2">D-glucuronyl C5-epimerase C-terminal domain-containing protein</fullName>
    </recommendedName>
</protein>
<sequence length="487" mass="53398">MPEPPAGEALLGGSGTEPADGITLPPSEPEELSAPLARASARPPLGVYTRADYTPRRLTWSELPYNSPTPYGWDRGVPRDSAGVRMHAIDGVLYDHPVAQAQDGLMALSDHRLTGEARYLQRALADAQRLVERRVLSDGGWYHPYPFDFSLHGLPGATMRAPWFSGMAQGQALSLFTRLHQVTGEQWWRDAAEATFTSFRNAPAQGLPSVVDIDSAGYLWLEEYPRWPTADSDRTLNGHVFAAFGLYDYHQLTGDPLARDLWNGSLAHTRHYLVNGFRVPDYISRYCLAHPTVQSPRYHQIHWTQMLTLHASTGDALWSRYADLLRSDYPPPALTGTVQFRPGTHTGYKYATNGAVTATRTITLSRQSSAPTNARQRIRGRGIVLAITAGALAGYSVPENWQRAWIAGAKVSLTYPLPRTVSIPAGSRSAYRYSSTGAVTSSKTITPSRTTSAPFSTSATINGRWHILVSAGSLAGYWLPAQGTTLH</sequence>
<dbReference type="GO" id="GO:0005975">
    <property type="term" value="P:carbohydrate metabolic process"/>
    <property type="evidence" value="ECO:0007669"/>
    <property type="project" value="InterPro"/>
</dbReference>
<accession>A0A918LBN7</accession>
<evidence type="ECO:0000259" key="2">
    <source>
        <dbReference type="Pfam" id="PF06662"/>
    </source>
</evidence>
<evidence type="ECO:0000313" key="4">
    <source>
        <dbReference type="Proteomes" id="UP000660680"/>
    </source>
</evidence>
<reference evidence="3" key="2">
    <citation type="submission" date="2020-09" db="EMBL/GenBank/DDBJ databases">
        <authorList>
            <person name="Sun Q."/>
            <person name="Ohkuma M."/>
        </authorList>
    </citation>
    <scope>NUCLEOTIDE SEQUENCE</scope>
    <source>
        <strain evidence="3">JCM 3276</strain>
    </source>
</reference>
<dbReference type="PANTHER" id="PTHR13174">
    <property type="entry name" value="D-GLUCURONYL C5-EPIMERASE"/>
    <property type="match status" value="1"/>
</dbReference>
<keyword evidence="4" id="KW-1185">Reference proteome</keyword>
<comment type="caution">
    <text evidence="3">The sequence shown here is derived from an EMBL/GenBank/DDBJ whole genome shotgun (WGS) entry which is preliminary data.</text>
</comment>
<feature type="domain" description="D-glucuronyl C5-epimerase C-terminal" evidence="2">
    <location>
        <begin position="145"/>
        <end position="323"/>
    </location>
</feature>
<dbReference type="InterPro" id="IPR008928">
    <property type="entry name" value="6-hairpin_glycosidase_sf"/>
</dbReference>
<dbReference type="AlphaFoldDB" id="A0A918LBN7"/>
<dbReference type="PANTHER" id="PTHR13174:SF3">
    <property type="entry name" value="D-GLUCURONYL C5-EPIMERASE"/>
    <property type="match status" value="1"/>
</dbReference>
<proteinExistence type="predicted"/>
<dbReference type="RefSeq" id="WP_189210340.1">
    <property type="nucleotide sequence ID" value="NZ_BMRB01000002.1"/>
</dbReference>
<evidence type="ECO:0000313" key="3">
    <source>
        <dbReference type="EMBL" id="GGS28628.1"/>
    </source>
</evidence>
<dbReference type="InterPro" id="IPR010598">
    <property type="entry name" value="C5-epim_C"/>
</dbReference>
<dbReference type="GO" id="GO:0047464">
    <property type="term" value="F:heparosan-N-sulfate-glucuronate 5-epimerase activity"/>
    <property type="evidence" value="ECO:0007669"/>
    <property type="project" value="InterPro"/>
</dbReference>
<dbReference type="GO" id="GO:0015012">
    <property type="term" value="P:heparan sulfate proteoglycan biosynthetic process"/>
    <property type="evidence" value="ECO:0007669"/>
    <property type="project" value="InterPro"/>
</dbReference>
<dbReference type="SUPFAM" id="SSF48208">
    <property type="entry name" value="Six-hairpin glycosidases"/>
    <property type="match status" value="1"/>
</dbReference>
<feature type="region of interest" description="Disordered" evidence="1">
    <location>
        <begin position="1"/>
        <end position="37"/>
    </location>
</feature>
<dbReference type="InterPro" id="IPR039721">
    <property type="entry name" value="C5-epimerase"/>
</dbReference>
<organism evidence="3 4">
    <name type="scientific">Actinokineospora fastidiosa</name>
    <dbReference type="NCBI Taxonomy" id="1816"/>
    <lineage>
        <taxon>Bacteria</taxon>
        <taxon>Bacillati</taxon>
        <taxon>Actinomycetota</taxon>
        <taxon>Actinomycetes</taxon>
        <taxon>Pseudonocardiales</taxon>
        <taxon>Pseudonocardiaceae</taxon>
        <taxon>Actinokineospora</taxon>
    </lineage>
</organism>
<evidence type="ECO:0000256" key="1">
    <source>
        <dbReference type="SAM" id="MobiDB-lite"/>
    </source>
</evidence>